<evidence type="ECO:0008006" key="3">
    <source>
        <dbReference type="Google" id="ProtNLM"/>
    </source>
</evidence>
<protein>
    <recommendedName>
        <fullName evidence="3">Transposase</fullName>
    </recommendedName>
</protein>
<name>A0ABT8YGR3_9HYPH</name>
<dbReference type="RefSeq" id="WP_304374486.1">
    <property type="nucleotide sequence ID" value="NZ_JAUOZU010000001.1"/>
</dbReference>
<evidence type="ECO:0000313" key="2">
    <source>
        <dbReference type="Proteomes" id="UP001174932"/>
    </source>
</evidence>
<reference evidence="1" key="1">
    <citation type="journal article" date="2015" name="Int. J. Syst. Evol. Microbiol.">
        <title>Rhizobium alvei sp. nov., isolated from a freshwater river.</title>
        <authorList>
            <person name="Sheu S.Y."/>
            <person name="Huang H.W."/>
            <person name="Young C.C."/>
            <person name="Chen W.M."/>
        </authorList>
    </citation>
    <scope>NUCLEOTIDE SEQUENCE</scope>
    <source>
        <strain evidence="1">TNR-22</strain>
    </source>
</reference>
<gene>
    <name evidence="1" type="ORF">Q4481_01460</name>
</gene>
<accession>A0ABT8YGR3</accession>
<reference evidence="1" key="2">
    <citation type="submission" date="2023-07" db="EMBL/GenBank/DDBJ databases">
        <authorList>
            <person name="Shen H."/>
        </authorList>
    </citation>
    <scope>NUCLEOTIDE SEQUENCE</scope>
    <source>
        <strain evidence="1">TNR-22</strain>
    </source>
</reference>
<organism evidence="1 2">
    <name type="scientific">Rhizobium alvei</name>
    <dbReference type="NCBI Taxonomy" id="1132659"/>
    <lineage>
        <taxon>Bacteria</taxon>
        <taxon>Pseudomonadati</taxon>
        <taxon>Pseudomonadota</taxon>
        <taxon>Alphaproteobacteria</taxon>
        <taxon>Hyphomicrobiales</taxon>
        <taxon>Rhizobiaceae</taxon>
        <taxon>Rhizobium/Agrobacterium group</taxon>
        <taxon>Rhizobium</taxon>
    </lineage>
</organism>
<sequence>MFQTRSRQPANRRKRRSQGLKALVWALAFVVKQFFSDLDRRAGLFAMKIGLRAPRDGEGRCRLSM</sequence>
<dbReference type="EMBL" id="JAUOZU010000001">
    <property type="protein sequence ID" value="MDO6962602.1"/>
    <property type="molecule type" value="Genomic_DNA"/>
</dbReference>
<evidence type="ECO:0000313" key="1">
    <source>
        <dbReference type="EMBL" id="MDO6962602.1"/>
    </source>
</evidence>
<dbReference type="Proteomes" id="UP001174932">
    <property type="component" value="Unassembled WGS sequence"/>
</dbReference>
<keyword evidence="2" id="KW-1185">Reference proteome</keyword>
<comment type="caution">
    <text evidence="1">The sequence shown here is derived from an EMBL/GenBank/DDBJ whole genome shotgun (WGS) entry which is preliminary data.</text>
</comment>
<proteinExistence type="predicted"/>